<protein>
    <submittedName>
        <fullName evidence="9">G5294 protein</fullName>
    </submittedName>
</protein>
<evidence type="ECO:0000256" key="2">
    <source>
        <dbReference type="ARBA" id="ARBA00022554"/>
    </source>
</evidence>
<dbReference type="InterPro" id="IPR018966">
    <property type="entry name" value="VTC_domain"/>
</dbReference>
<dbReference type="PANTHER" id="PTHR46140:SF1">
    <property type="entry name" value="VACUOLAR TRANSPORTER CHAPERONE COMPLEX SUBUNIT 4-RELATED"/>
    <property type="match status" value="1"/>
</dbReference>
<feature type="domain" description="SPX" evidence="8">
    <location>
        <begin position="2"/>
        <end position="158"/>
    </location>
</feature>
<evidence type="ECO:0000256" key="3">
    <source>
        <dbReference type="ARBA" id="ARBA00022692"/>
    </source>
</evidence>
<dbReference type="InterPro" id="IPR042267">
    <property type="entry name" value="VTC_sf"/>
</dbReference>
<keyword evidence="2" id="KW-0926">Vacuole</keyword>
<dbReference type="PANTHER" id="PTHR46140">
    <property type="entry name" value="VACUOLAR TRANSPORTER CHAPERONE 1-RELATED"/>
    <property type="match status" value="1"/>
</dbReference>
<feature type="transmembrane region" description="Helical" evidence="7">
    <location>
        <begin position="591"/>
        <end position="611"/>
    </location>
</feature>
<organism evidence="9 10">
    <name type="scientific">Coccomyxa viridis</name>
    <dbReference type="NCBI Taxonomy" id="1274662"/>
    <lineage>
        <taxon>Eukaryota</taxon>
        <taxon>Viridiplantae</taxon>
        <taxon>Chlorophyta</taxon>
        <taxon>core chlorophytes</taxon>
        <taxon>Trebouxiophyceae</taxon>
        <taxon>Trebouxiophyceae incertae sedis</taxon>
        <taxon>Coccomyxaceae</taxon>
        <taxon>Coccomyxa</taxon>
    </lineage>
</organism>
<feature type="region of interest" description="Disordered" evidence="6">
    <location>
        <begin position="704"/>
        <end position="725"/>
    </location>
</feature>
<dbReference type="InterPro" id="IPR051572">
    <property type="entry name" value="VTC_Complex_Subunit"/>
</dbReference>
<evidence type="ECO:0000256" key="4">
    <source>
        <dbReference type="ARBA" id="ARBA00022989"/>
    </source>
</evidence>
<evidence type="ECO:0000313" key="9">
    <source>
        <dbReference type="EMBL" id="CAL5222868.1"/>
    </source>
</evidence>
<evidence type="ECO:0000313" key="10">
    <source>
        <dbReference type="Proteomes" id="UP001497392"/>
    </source>
</evidence>
<keyword evidence="4 7" id="KW-1133">Transmembrane helix</keyword>
<dbReference type="Pfam" id="PF02656">
    <property type="entry name" value="DUF202"/>
    <property type="match status" value="1"/>
</dbReference>
<evidence type="ECO:0000256" key="1">
    <source>
        <dbReference type="ARBA" id="ARBA00004128"/>
    </source>
</evidence>
<keyword evidence="10" id="KW-1185">Reference proteome</keyword>
<dbReference type="Proteomes" id="UP001497392">
    <property type="component" value="Unassembled WGS sequence"/>
</dbReference>
<dbReference type="Pfam" id="PF09359">
    <property type="entry name" value="VTC"/>
    <property type="match status" value="1"/>
</dbReference>
<feature type="compositionally biased region" description="Low complexity" evidence="6">
    <location>
        <begin position="706"/>
        <end position="717"/>
    </location>
</feature>
<comment type="subcellular location">
    <subcellularLocation>
        <location evidence="1">Vacuole membrane</location>
        <topology evidence="1">Multi-pass membrane protein</topology>
    </subcellularLocation>
</comment>
<evidence type="ECO:0000256" key="5">
    <source>
        <dbReference type="ARBA" id="ARBA00023136"/>
    </source>
</evidence>
<keyword evidence="5 7" id="KW-0472">Membrane</keyword>
<dbReference type="CDD" id="cd07751">
    <property type="entry name" value="PolyPPase_VTC4_like"/>
    <property type="match status" value="1"/>
</dbReference>
<dbReference type="Pfam" id="PF03105">
    <property type="entry name" value="SPX"/>
    <property type="match status" value="1"/>
</dbReference>
<proteinExistence type="predicted"/>
<evidence type="ECO:0000259" key="8">
    <source>
        <dbReference type="PROSITE" id="PS51382"/>
    </source>
</evidence>
<sequence length="742" mass="84273">MVRFGEYLDQRTRDEWASKYLDYKGLKDLIKEAQKEIESQGTVAFSPRTTSLTVVRPRAQKPADERFFEKLDVEMKKIDQFTKTQLQTLKKRVKALREQVKDVKEGEGNSKLTQEAKDVGDEFLALEKFVNLNYLGFHKILKKHDKELPHAPCQQFYLSHLHQQSWVQGNFSDFLVMLSNIYSKLRGDVSGVKNEDSAQGFVRSTTKYWVRTTDISAVKHHILQHLPVFQYNEGSEDQQDYQLINSVYLDNSSMELYHGRLDKRPNAIATRIRWYGDKEPPTTCFVERKTHRESWKGEESVKERFTLPEEKMVPYLEGEYTLEQAQSDLKAKGKTPGEIEKFSKLFAEIQQQIDTKQLRPMVRTQYLRTAFQIPFDSTVRVSLDTNLTMIKENPTDGPTCTVAGRWYRDPTLPLPRTEVTRFPHGVLEVKLSLPEGQKAPEWVQDLLDSGYLTEVHKFSKFIHGTATLLPELVQAVPYWVDDESVRPSMLQSAPAPPQNIGAPVVQQSMGAKPRRRTNAELDELQHPLLGDQPTLQLMAPKDATGFGQKKEKKSFFDWYFNSRKPKEPPVMARTTPMRIEPKTFFANERTFLSWLHMAVTIGSIAAALLGFAGVSDSHGKHGLKFSDYLVEVIALILLPVAVLMCAYALTVFIWRARAISKKQVGYIDDRFGPLGLAAVVVLALTAILIISIVDFAEQLHRGAGGTPQPAAGPPLAATSAPSWLTTQRPSLRSMRIQGAQQY</sequence>
<evidence type="ECO:0000256" key="6">
    <source>
        <dbReference type="SAM" id="MobiDB-lite"/>
    </source>
</evidence>
<keyword evidence="3 7" id="KW-0812">Transmembrane</keyword>
<dbReference type="Gene3D" id="3.20.100.30">
    <property type="entry name" value="VTC, catalytic tunnel domain"/>
    <property type="match status" value="1"/>
</dbReference>
<name>A0ABP1FXF0_9CHLO</name>
<gene>
    <name evidence="9" type="primary">g5294</name>
    <name evidence="9" type="ORF">VP750_LOCUS4527</name>
</gene>
<comment type="caution">
    <text evidence="9">The sequence shown here is derived from an EMBL/GenBank/DDBJ whole genome shotgun (WGS) entry which is preliminary data.</text>
</comment>
<evidence type="ECO:0000256" key="7">
    <source>
        <dbReference type="SAM" id="Phobius"/>
    </source>
</evidence>
<accession>A0ABP1FXF0</accession>
<dbReference type="CDD" id="cd14447">
    <property type="entry name" value="SPX"/>
    <property type="match status" value="1"/>
</dbReference>
<feature type="transmembrane region" description="Helical" evidence="7">
    <location>
        <begin position="674"/>
        <end position="693"/>
    </location>
</feature>
<dbReference type="EMBL" id="CAXHTA020000007">
    <property type="protein sequence ID" value="CAL5222868.1"/>
    <property type="molecule type" value="Genomic_DNA"/>
</dbReference>
<dbReference type="PROSITE" id="PS51382">
    <property type="entry name" value="SPX"/>
    <property type="match status" value="1"/>
</dbReference>
<feature type="transmembrane region" description="Helical" evidence="7">
    <location>
        <begin position="632"/>
        <end position="654"/>
    </location>
</feature>
<dbReference type="InterPro" id="IPR003807">
    <property type="entry name" value="DUF202"/>
</dbReference>
<dbReference type="InterPro" id="IPR004331">
    <property type="entry name" value="SPX_dom"/>
</dbReference>
<reference evidence="9 10" key="1">
    <citation type="submission" date="2024-06" db="EMBL/GenBank/DDBJ databases">
        <authorList>
            <person name="Kraege A."/>
            <person name="Thomma B."/>
        </authorList>
    </citation>
    <scope>NUCLEOTIDE SEQUENCE [LARGE SCALE GENOMIC DNA]</scope>
</reference>